<evidence type="ECO:0000313" key="3">
    <source>
        <dbReference type="Proteomes" id="UP001295444"/>
    </source>
</evidence>
<keyword evidence="3" id="KW-1185">Reference proteome</keyword>
<protein>
    <submittedName>
        <fullName evidence="2">Uncharacterized protein</fullName>
    </submittedName>
</protein>
<organism evidence="2 3">
    <name type="scientific">Pelobates cultripes</name>
    <name type="common">Western spadefoot toad</name>
    <dbReference type="NCBI Taxonomy" id="61616"/>
    <lineage>
        <taxon>Eukaryota</taxon>
        <taxon>Metazoa</taxon>
        <taxon>Chordata</taxon>
        <taxon>Craniata</taxon>
        <taxon>Vertebrata</taxon>
        <taxon>Euteleostomi</taxon>
        <taxon>Amphibia</taxon>
        <taxon>Batrachia</taxon>
        <taxon>Anura</taxon>
        <taxon>Pelobatoidea</taxon>
        <taxon>Pelobatidae</taxon>
        <taxon>Pelobates</taxon>
    </lineage>
</organism>
<gene>
    <name evidence="2" type="ORF">PECUL_23A039153</name>
</gene>
<name>A0AAD1VMQ2_PELCU</name>
<feature type="region of interest" description="Disordered" evidence="1">
    <location>
        <begin position="47"/>
        <end position="152"/>
    </location>
</feature>
<proteinExistence type="predicted"/>
<reference evidence="2" key="1">
    <citation type="submission" date="2022-03" db="EMBL/GenBank/DDBJ databases">
        <authorList>
            <person name="Alioto T."/>
            <person name="Alioto T."/>
            <person name="Gomez Garrido J."/>
        </authorList>
    </citation>
    <scope>NUCLEOTIDE SEQUENCE</scope>
</reference>
<feature type="compositionally biased region" description="Basic and acidic residues" evidence="1">
    <location>
        <begin position="105"/>
        <end position="122"/>
    </location>
</feature>
<dbReference type="EMBL" id="OW240912">
    <property type="protein sequence ID" value="CAH2223533.1"/>
    <property type="molecule type" value="Genomic_DNA"/>
</dbReference>
<evidence type="ECO:0000313" key="2">
    <source>
        <dbReference type="EMBL" id="CAH2223533.1"/>
    </source>
</evidence>
<accession>A0AAD1VMQ2</accession>
<evidence type="ECO:0000256" key="1">
    <source>
        <dbReference type="SAM" id="MobiDB-lite"/>
    </source>
</evidence>
<sequence length="152" mass="17225">MNSCTGDRPVLLDLENLTPEFRKGCTSVISLSPVTQTCIRIFPWTETLNRPPEREKHSKPSQPRRRAAPTPPPRDTAEAYPQEIPTCPQDHSKQDARRGHYNRTGRQERESSLRRTADKTSSRETSGQAMEPRGKWEAVTAGNSDMRVAKKK</sequence>
<dbReference type="Proteomes" id="UP001295444">
    <property type="component" value="Chromosome 01"/>
</dbReference>
<dbReference type="AlphaFoldDB" id="A0AAD1VMQ2"/>